<dbReference type="Proteomes" id="UP000324222">
    <property type="component" value="Unassembled WGS sequence"/>
</dbReference>
<sequence>MAFWLTGRSVGWLADWLAGRLAGWQVGLPLDTNAGGAAEHHSWASHLGKECRLVARKLSTAERAQCMNLVCLSVSPTSLLLKTGLPAAPSGTLLNQAGDH</sequence>
<keyword evidence="1" id="KW-0732">Signal</keyword>
<organism evidence="2 3">
    <name type="scientific">Portunus trituberculatus</name>
    <name type="common">Swimming crab</name>
    <name type="synonym">Neptunus trituberculatus</name>
    <dbReference type="NCBI Taxonomy" id="210409"/>
    <lineage>
        <taxon>Eukaryota</taxon>
        <taxon>Metazoa</taxon>
        <taxon>Ecdysozoa</taxon>
        <taxon>Arthropoda</taxon>
        <taxon>Crustacea</taxon>
        <taxon>Multicrustacea</taxon>
        <taxon>Malacostraca</taxon>
        <taxon>Eumalacostraca</taxon>
        <taxon>Eucarida</taxon>
        <taxon>Decapoda</taxon>
        <taxon>Pleocyemata</taxon>
        <taxon>Brachyura</taxon>
        <taxon>Eubrachyura</taxon>
        <taxon>Portunoidea</taxon>
        <taxon>Portunidae</taxon>
        <taxon>Portuninae</taxon>
        <taxon>Portunus</taxon>
    </lineage>
</organism>
<dbReference type="EMBL" id="VSRR010123769">
    <property type="protein sequence ID" value="MPD00644.1"/>
    <property type="molecule type" value="Genomic_DNA"/>
</dbReference>
<name>A0A5B7K1Z8_PORTR</name>
<dbReference type="AlphaFoldDB" id="A0A5B7K1Z8"/>
<evidence type="ECO:0000256" key="1">
    <source>
        <dbReference type="SAM" id="SignalP"/>
    </source>
</evidence>
<keyword evidence="3" id="KW-1185">Reference proteome</keyword>
<evidence type="ECO:0000313" key="2">
    <source>
        <dbReference type="EMBL" id="MPD00644.1"/>
    </source>
</evidence>
<protein>
    <submittedName>
        <fullName evidence="2">Uncharacterized protein</fullName>
    </submittedName>
</protein>
<feature type="chain" id="PRO_5022971243" evidence="1">
    <location>
        <begin position="23"/>
        <end position="100"/>
    </location>
</feature>
<accession>A0A5B7K1Z8</accession>
<feature type="signal peptide" evidence="1">
    <location>
        <begin position="1"/>
        <end position="22"/>
    </location>
</feature>
<gene>
    <name evidence="2" type="ORF">E2C01_096131</name>
</gene>
<evidence type="ECO:0000313" key="3">
    <source>
        <dbReference type="Proteomes" id="UP000324222"/>
    </source>
</evidence>
<proteinExistence type="predicted"/>
<reference evidence="2 3" key="1">
    <citation type="submission" date="2019-05" db="EMBL/GenBank/DDBJ databases">
        <title>Another draft genome of Portunus trituberculatus and its Hox gene families provides insights of decapod evolution.</title>
        <authorList>
            <person name="Jeong J.-H."/>
            <person name="Song I."/>
            <person name="Kim S."/>
            <person name="Choi T."/>
            <person name="Kim D."/>
            <person name="Ryu S."/>
            <person name="Kim W."/>
        </authorList>
    </citation>
    <scope>NUCLEOTIDE SEQUENCE [LARGE SCALE GENOMIC DNA]</scope>
    <source>
        <tissue evidence="2">Muscle</tissue>
    </source>
</reference>
<comment type="caution">
    <text evidence="2">The sequence shown here is derived from an EMBL/GenBank/DDBJ whole genome shotgun (WGS) entry which is preliminary data.</text>
</comment>